<dbReference type="Pfam" id="PF17937">
    <property type="entry name" value="TetR_C_28"/>
    <property type="match status" value="1"/>
</dbReference>
<dbReference type="RefSeq" id="WP_141953449.1">
    <property type="nucleotide sequence ID" value="NZ_VFOZ01000001.1"/>
</dbReference>
<dbReference type="GO" id="GO:0003700">
    <property type="term" value="F:DNA-binding transcription factor activity"/>
    <property type="evidence" value="ECO:0007669"/>
    <property type="project" value="TreeGrafter"/>
</dbReference>
<dbReference type="OrthoDB" id="9806334at2"/>
<dbReference type="GO" id="GO:0000976">
    <property type="term" value="F:transcription cis-regulatory region binding"/>
    <property type="evidence" value="ECO:0007669"/>
    <property type="project" value="TreeGrafter"/>
</dbReference>
<dbReference type="AlphaFoldDB" id="A0A543CE38"/>
<dbReference type="InterPro" id="IPR036271">
    <property type="entry name" value="Tet_transcr_reg_TetR-rel_C_sf"/>
</dbReference>
<keyword evidence="1" id="KW-0805">Transcription regulation</keyword>
<sequence length="173" mass="19044">MKRDDLLDAAEALLCEQGTQALTLSAVADRAGVSKGGLLYHFHTKEALVRGLVARLVEEFDALIASYDSGGPGAYTRAFVEANLAVVMDRDQSRLLRRWATVSAAAADPELLALVREAMHRWHDVDPADDPDPVAARMARLAAEGLWEVVIHDPGLYDEAQLEELRERLLEQL</sequence>
<dbReference type="SUPFAM" id="SSF46689">
    <property type="entry name" value="Homeodomain-like"/>
    <property type="match status" value="1"/>
</dbReference>
<feature type="domain" description="HTH tetR-type" evidence="5">
    <location>
        <begin position="1"/>
        <end position="60"/>
    </location>
</feature>
<dbReference type="PANTHER" id="PTHR30055">
    <property type="entry name" value="HTH-TYPE TRANSCRIPTIONAL REGULATOR RUTR"/>
    <property type="match status" value="1"/>
</dbReference>
<dbReference type="Gene3D" id="1.10.357.10">
    <property type="entry name" value="Tetracycline Repressor, domain 2"/>
    <property type="match status" value="1"/>
</dbReference>
<evidence type="ECO:0000256" key="4">
    <source>
        <dbReference type="PROSITE-ProRule" id="PRU00335"/>
    </source>
</evidence>
<dbReference type="Proteomes" id="UP000316096">
    <property type="component" value="Unassembled WGS sequence"/>
</dbReference>
<evidence type="ECO:0000256" key="3">
    <source>
        <dbReference type="ARBA" id="ARBA00023163"/>
    </source>
</evidence>
<dbReference type="PRINTS" id="PR00455">
    <property type="entry name" value="HTHTETR"/>
</dbReference>
<name>A0A543CE38_9ACTN</name>
<evidence type="ECO:0000313" key="7">
    <source>
        <dbReference type="Proteomes" id="UP000316096"/>
    </source>
</evidence>
<dbReference type="PANTHER" id="PTHR30055:SF234">
    <property type="entry name" value="HTH-TYPE TRANSCRIPTIONAL REGULATOR BETI"/>
    <property type="match status" value="1"/>
</dbReference>
<keyword evidence="2 4" id="KW-0238">DNA-binding</keyword>
<dbReference type="InterPro" id="IPR050109">
    <property type="entry name" value="HTH-type_TetR-like_transc_reg"/>
</dbReference>
<keyword evidence="7" id="KW-1185">Reference proteome</keyword>
<dbReference type="PROSITE" id="PS50977">
    <property type="entry name" value="HTH_TETR_2"/>
    <property type="match status" value="1"/>
</dbReference>
<evidence type="ECO:0000256" key="2">
    <source>
        <dbReference type="ARBA" id="ARBA00023125"/>
    </source>
</evidence>
<feature type="DNA-binding region" description="H-T-H motif" evidence="4">
    <location>
        <begin position="23"/>
        <end position="42"/>
    </location>
</feature>
<organism evidence="6 7">
    <name type="scientific">Actinoallomurus bryophytorum</name>
    <dbReference type="NCBI Taxonomy" id="1490222"/>
    <lineage>
        <taxon>Bacteria</taxon>
        <taxon>Bacillati</taxon>
        <taxon>Actinomycetota</taxon>
        <taxon>Actinomycetes</taxon>
        <taxon>Streptosporangiales</taxon>
        <taxon>Thermomonosporaceae</taxon>
        <taxon>Actinoallomurus</taxon>
    </lineage>
</organism>
<reference evidence="6 7" key="1">
    <citation type="submission" date="2019-06" db="EMBL/GenBank/DDBJ databases">
        <title>Sequencing the genomes of 1000 actinobacteria strains.</title>
        <authorList>
            <person name="Klenk H.-P."/>
        </authorList>
    </citation>
    <scope>NUCLEOTIDE SEQUENCE [LARGE SCALE GENOMIC DNA]</scope>
    <source>
        <strain evidence="6 7">DSM 102200</strain>
    </source>
</reference>
<dbReference type="Pfam" id="PF00440">
    <property type="entry name" value="TetR_N"/>
    <property type="match status" value="1"/>
</dbReference>
<dbReference type="InterPro" id="IPR041479">
    <property type="entry name" value="TetR_CgmR_C"/>
</dbReference>
<protein>
    <submittedName>
        <fullName evidence="6">TetR family transcriptional regulator</fullName>
    </submittedName>
</protein>
<dbReference type="SUPFAM" id="SSF48498">
    <property type="entry name" value="Tetracyclin repressor-like, C-terminal domain"/>
    <property type="match status" value="1"/>
</dbReference>
<evidence type="ECO:0000259" key="5">
    <source>
        <dbReference type="PROSITE" id="PS50977"/>
    </source>
</evidence>
<dbReference type="InterPro" id="IPR009057">
    <property type="entry name" value="Homeodomain-like_sf"/>
</dbReference>
<accession>A0A543CE38</accession>
<evidence type="ECO:0000256" key="1">
    <source>
        <dbReference type="ARBA" id="ARBA00023015"/>
    </source>
</evidence>
<keyword evidence="3" id="KW-0804">Transcription</keyword>
<dbReference type="InterPro" id="IPR001647">
    <property type="entry name" value="HTH_TetR"/>
</dbReference>
<gene>
    <name evidence="6" type="ORF">FB559_0858</name>
</gene>
<evidence type="ECO:0000313" key="6">
    <source>
        <dbReference type="EMBL" id="TQL95355.1"/>
    </source>
</evidence>
<comment type="caution">
    <text evidence="6">The sequence shown here is derived from an EMBL/GenBank/DDBJ whole genome shotgun (WGS) entry which is preliminary data.</text>
</comment>
<proteinExistence type="predicted"/>
<dbReference type="EMBL" id="VFOZ01000001">
    <property type="protein sequence ID" value="TQL95355.1"/>
    <property type="molecule type" value="Genomic_DNA"/>
</dbReference>